<proteinExistence type="predicted"/>
<dbReference type="Proteomes" id="UP001183682">
    <property type="component" value="Unassembled WGS sequence"/>
</dbReference>
<evidence type="ECO:0000313" key="5">
    <source>
        <dbReference type="Proteomes" id="UP001241571"/>
    </source>
</evidence>
<sequence>MYAIKIFHGYLTAQGKRTRDKSIALTYTCKEDAERFANKIGGRVKKIG</sequence>
<reference evidence="2" key="2">
    <citation type="submission" date="2023-03" db="EMBL/GenBank/DDBJ databases">
        <authorList>
            <person name="Shen W."/>
            <person name="Cai J."/>
        </authorList>
    </citation>
    <scope>NUCLEOTIDE SEQUENCE</scope>
    <source>
        <strain evidence="2">K69-2</strain>
    </source>
</reference>
<evidence type="ECO:0000313" key="4">
    <source>
        <dbReference type="Proteomes" id="UP000516696"/>
    </source>
</evidence>
<dbReference type="EMBL" id="JASUBT010000011">
    <property type="protein sequence ID" value="MDL4936912.1"/>
    <property type="molecule type" value="Genomic_DNA"/>
</dbReference>
<dbReference type="RefSeq" id="WP_086269049.1">
    <property type="nucleotide sequence ID" value="NZ_BSYC01000001.1"/>
</dbReference>
<reference evidence="1 5" key="3">
    <citation type="submission" date="2023-06" db="EMBL/GenBank/DDBJ databases">
        <title>Acute promotion of culturable opportunistic pathogens and persistent increase of antibiotic resistance following antibiotic exposure in mouse gut microbiota.</title>
        <authorList>
            <person name="Li L."/>
            <person name="Wang B."/>
            <person name="Sun Y."/>
            <person name="Wang M."/>
            <person name="Xu H."/>
        </authorList>
    </citation>
    <scope>NUCLEOTIDE SEQUENCE [LARGE SCALE GENOMIC DNA]</scope>
    <source>
        <strain evidence="1 5">CRI2_2</strain>
    </source>
</reference>
<evidence type="ECO:0000313" key="3">
    <source>
        <dbReference type="EMBL" id="QOG28167.1"/>
    </source>
</evidence>
<dbReference type="GeneID" id="93224944"/>
<evidence type="ECO:0000313" key="2">
    <source>
        <dbReference type="EMBL" id="MDT2689078.1"/>
    </source>
</evidence>
<dbReference type="AlphaFoldDB" id="A0A7Z0LZM9"/>
<evidence type="ECO:0000313" key="1">
    <source>
        <dbReference type="EMBL" id="MDL4936912.1"/>
    </source>
</evidence>
<organism evidence="1 5">
    <name type="scientific">Enterococcus gallinarum</name>
    <dbReference type="NCBI Taxonomy" id="1353"/>
    <lineage>
        <taxon>Bacteria</taxon>
        <taxon>Bacillati</taxon>
        <taxon>Bacillota</taxon>
        <taxon>Bacilli</taxon>
        <taxon>Lactobacillales</taxon>
        <taxon>Enterococcaceae</taxon>
        <taxon>Enterococcus</taxon>
    </lineage>
</organism>
<reference evidence="3 4" key="1">
    <citation type="submission" date="2020-03" db="EMBL/GenBank/DDBJ databases">
        <title>Characterization of ganglioside-mimicking enterococci.</title>
        <authorList>
            <person name="Patry R.T."/>
            <person name="Nothaft H."/>
            <person name="Bridger R."/>
            <person name="Shajahan A."/>
            <person name="Huynh S."/>
            <person name="Sanchez S."/>
            <person name="Azadi P."/>
            <person name="Cooper K."/>
            <person name="Miller W.G."/>
            <person name="Parker C.T."/>
            <person name="Wells L."/>
            <person name="Szymanski C.M."/>
        </authorList>
    </citation>
    <scope>NUCLEOTIDE SEQUENCE [LARGE SCALE GENOMIC DNA]</scope>
    <source>
        <strain evidence="3 4">EGM181</strain>
    </source>
</reference>
<dbReference type="Proteomes" id="UP000516696">
    <property type="component" value="Chromosome"/>
</dbReference>
<name>A0A7Z0LZM9_ENTGA</name>
<accession>A0A7Z0LZM9</accession>
<gene>
    <name evidence="3" type="ORF">EGM181_13340</name>
    <name evidence="2" type="ORF">P7E30_02505</name>
    <name evidence="1" type="ORF">QRX88_14395</name>
</gene>
<dbReference type="EMBL" id="JARPZN010000001">
    <property type="protein sequence ID" value="MDT2689078.1"/>
    <property type="molecule type" value="Genomic_DNA"/>
</dbReference>
<dbReference type="Proteomes" id="UP001241571">
    <property type="component" value="Unassembled WGS sequence"/>
</dbReference>
<protein>
    <submittedName>
        <fullName evidence="1">Uncharacterized protein</fullName>
    </submittedName>
</protein>
<dbReference type="EMBL" id="CP050485">
    <property type="protein sequence ID" value="QOG28167.1"/>
    <property type="molecule type" value="Genomic_DNA"/>
</dbReference>